<dbReference type="SUPFAM" id="SSF48726">
    <property type="entry name" value="Immunoglobulin"/>
    <property type="match status" value="1"/>
</dbReference>
<dbReference type="Pfam" id="PF13895">
    <property type="entry name" value="Ig_2"/>
    <property type="match status" value="1"/>
</dbReference>
<name>A0A8J4U2F3_CLAMG</name>
<protein>
    <submittedName>
        <fullName evidence="2">B-cell receptor CD22-like</fullName>
    </submittedName>
</protein>
<dbReference type="EMBL" id="QNUK01000795">
    <property type="protein sequence ID" value="KAF5889554.1"/>
    <property type="molecule type" value="Genomic_DNA"/>
</dbReference>
<proteinExistence type="predicted"/>
<feature type="non-terminal residue" evidence="2">
    <location>
        <position position="1"/>
    </location>
</feature>
<evidence type="ECO:0000313" key="3">
    <source>
        <dbReference type="Proteomes" id="UP000727407"/>
    </source>
</evidence>
<comment type="caution">
    <text evidence="2">The sequence shown here is derived from an EMBL/GenBank/DDBJ whole genome shotgun (WGS) entry which is preliminary data.</text>
</comment>
<dbReference type="AlphaFoldDB" id="A0A8J4U2F3"/>
<keyword evidence="3" id="KW-1185">Reference proteome</keyword>
<dbReference type="InterPro" id="IPR013783">
    <property type="entry name" value="Ig-like_fold"/>
</dbReference>
<dbReference type="InterPro" id="IPR007110">
    <property type="entry name" value="Ig-like_dom"/>
</dbReference>
<gene>
    <name evidence="2" type="ORF">DAT39_020738</name>
</gene>
<feature type="domain" description="Ig-like" evidence="1">
    <location>
        <begin position="1"/>
        <end position="73"/>
    </location>
</feature>
<feature type="non-terminal residue" evidence="2">
    <location>
        <position position="73"/>
    </location>
</feature>
<dbReference type="InterPro" id="IPR036179">
    <property type="entry name" value="Ig-like_dom_sf"/>
</dbReference>
<accession>A0A8J4U2F3</accession>
<reference evidence="2" key="1">
    <citation type="submission" date="2020-07" db="EMBL/GenBank/DDBJ databases">
        <title>Clarias magur genome sequencing, assembly and annotation.</title>
        <authorList>
            <person name="Kushwaha B."/>
            <person name="Kumar R."/>
            <person name="Das P."/>
            <person name="Joshi C.G."/>
            <person name="Kumar D."/>
            <person name="Nagpure N.S."/>
            <person name="Pandey M."/>
            <person name="Agarwal S."/>
            <person name="Srivastava S."/>
            <person name="Singh M."/>
            <person name="Sahoo L."/>
            <person name="Jayasankar P."/>
            <person name="Meher P.K."/>
            <person name="Koringa P.G."/>
            <person name="Iquebal M.A."/>
            <person name="Das S.P."/>
            <person name="Bit A."/>
            <person name="Patnaik S."/>
            <person name="Patel N."/>
            <person name="Shah T.M."/>
            <person name="Hinsu A."/>
            <person name="Jena J.K."/>
        </authorList>
    </citation>
    <scope>NUCLEOTIDE SEQUENCE</scope>
    <source>
        <strain evidence="2">CIFAMagur01</strain>
        <tissue evidence="2">Testis</tissue>
    </source>
</reference>
<keyword evidence="2" id="KW-0675">Receptor</keyword>
<dbReference type="PROSITE" id="PS50835">
    <property type="entry name" value="IG_LIKE"/>
    <property type="match status" value="1"/>
</dbReference>
<sequence>VKVDSNTVGQREVKVTCSATCSVSTARFYWYRNGNYVKHTIDASIVIDSISPQDEGSYSCQVYENDHHRSPAV</sequence>
<evidence type="ECO:0000259" key="1">
    <source>
        <dbReference type="PROSITE" id="PS50835"/>
    </source>
</evidence>
<evidence type="ECO:0000313" key="2">
    <source>
        <dbReference type="EMBL" id="KAF5889554.1"/>
    </source>
</evidence>
<dbReference type="OrthoDB" id="8984156at2759"/>
<dbReference type="Proteomes" id="UP000727407">
    <property type="component" value="Unassembled WGS sequence"/>
</dbReference>
<dbReference type="Gene3D" id="2.60.40.10">
    <property type="entry name" value="Immunoglobulins"/>
    <property type="match status" value="1"/>
</dbReference>
<organism evidence="2 3">
    <name type="scientific">Clarias magur</name>
    <name type="common">Asian catfish</name>
    <name type="synonym">Macropteronotus magur</name>
    <dbReference type="NCBI Taxonomy" id="1594786"/>
    <lineage>
        <taxon>Eukaryota</taxon>
        <taxon>Metazoa</taxon>
        <taxon>Chordata</taxon>
        <taxon>Craniata</taxon>
        <taxon>Vertebrata</taxon>
        <taxon>Euteleostomi</taxon>
        <taxon>Actinopterygii</taxon>
        <taxon>Neopterygii</taxon>
        <taxon>Teleostei</taxon>
        <taxon>Ostariophysi</taxon>
        <taxon>Siluriformes</taxon>
        <taxon>Clariidae</taxon>
        <taxon>Clarias</taxon>
    </lineage>
</organism>